<proteinExistence type="predicted"/>
<name>W0EZT7_9BACT</name>
<evidence type="ECO:0000259" key="2">
    <source>
        <dbReference type="PROSITE" id="PS51352"/>
    </source>
</evidence>
<evidence type="ECO:0000313" key="3">
    <source>
        <dbReference type="EMBL" id="AHF16262.1"/>
    </source>
</evidence>
<dbReference type="RefSeq" id="WP_008587155.1">
    <property type="nucleotide sequence ID" value="NZ_CP007035.1"/>
</dbReference>
<dbReference type="InterPro" id="IPR013740">
    <property type="entry name" value="Redoxin"/>
</dbReference>
<dbReference type="Proteomes" id="UP000003586">
    <property type="component" value="Chromosome"/>
</dbReference>
<accession>W0EZT7</accession>
<gene>
    <name evidence="3" type="ORF">NIASO_16100</name>
</gene>
<protein>
    <submittedName>
        <fullName evidence="3">Redoxin</fullName>
    </submittedName>
</protein>
<reference evidence="3 4" key="1">
    <citation type="submission" date="2013-12" db="EMBL/GenBank/DDBJ databases">
        <authorList>
            <consortium name="DOE Joint Genome Institute"/>
            <person name="Eisen J."/>
            <person name="Huntemann M."/>
            <person name="Han J."/>
            <person name="Chen A."/>
            <person name="Kyrpides N."/>
            <person name="Mavromatis K."/>
            <person name="Markowitz V."/>
            <person name="Palaniappan K."/>
            <person name="Ivanova N."/>
            <person name="Schaumberg A."/>
            <person name="Pati A."/>
            <person name="Liolios K."/>
            <person name="Nordberg H.P."/>
            <person name="Cantor M.N."/>
            <person name="Hua S.X."/>
            <person name="Woyke T."/>
        </authorList>
    </citation>
    <scope>NUCLEOTIDE SEQUENCE [LARGE SCALE GENOMIC DNA]</scope>
    <source>
        <strain evidence="4">DSM 19437</strain>
    </source>
</reference>
<dbReference type="PANTHER" id="PTHR42852:SF13">
    <property type="entry name" value="PROTEIN DIPZ"/>
    <property type="match status" value="1"/>
</dbReference>
<dbReference type="AlphaFoldDB" id="W0EZT7"/>
<dbReference type="eggNOG" id="COG1225">
    <property type="taxonomic scope" value="Bacteria"/>
</dbReference>
<feature type="signal peptide" evidence="1">
    <location>
        <begin position="1"/>
        <end position="21"/>
    </location>
</feature>
<feature type="domain" description="Thioredoxin" evidence="2">
    <location>
        <begin position="247"/>
        <end position="412"/>
    </location>
</feature>
<dbReference type="SUPFAM" id="SSF52833">
    <property type="entry name" value="Thioredoxin-like"/>
    <property type="match status" value="1"/>
</dbReference>
<keyword evidence="1" id="KW-0732">Signal</keyword>
<dbReference type="Gene3D" id="3.40.30.10">
    <property type="entry name" value="Glutaredoxin"/>
    <property type="match status" value="1"/>
</dbReference>
<dbReference type="EMBL" id="CP007035">
    <property type="protein sequence ID" value="AHF16262.1"/>
    <property type="molecule type" value="Genomic_DNA"/>
</dbReference>
<dbReference type="PANTHER" id="PTHR42852">
    <property type="entry name" value="THIOL:DISULFIDE INTERCHANGE PROTEIN DSBE"/>
    <property type="match status" value="1"/>
</dbReference>
<evidence type="ECO:0000256" key="1">
    <source>
        <dbReference type="SAM" id="SignalP"/>
    </source>
</evidence>
<dbReference type="GO" id="GO:0016491">
    <property type="term" value="F:oxidoreductase activity"/>
    <property type="evidence" value="ECO:0007669"/>
    <property type="project" value="InterPro"/>
</dbReference>
<keyword evidence="4" id="KW-1185">Reference proteome</keyword>
<feature type="chain" id="PRO_5004788362" evidence="1">
    <location>
        <begin position="22"/>
        <end position="415"/>
    </location>
</feature>
<dbReference type="Pfam" id="PF08534">
    <property type="entry name" value="Redoxin"/>
    <property type="match status" value="1"/>
</dbReference>
<organism evidence="3 4">
    <name type="scientific">Niabella soli DSM 19437</name>
    <dbReference type="NCBI Taxonomy" id="929713"/>
    <lineage>
        <taxon>Bacteria</taxon>
        <taxon>Pseudomonadati</taxon>
        <taxon>Bacteroidota</taxon>
        <taxon>Chitinophagia</taxon>
        <taxon>Chitinophagales</taxon>
        <taxon>Chitinophagaceae</taxon>
        <taxon>Niabella</taxon>
    </lineage>
</organism>
<dbReference type="InterPro" id="IPR036249">
    <property type="entry name" value="Thioredoxin-like_sf"/>
</dbReference>
<dbReference type="STRING" id="929713.NIASO_16100"/>
<dbReference type="OrthoDB" id="616241at2"/>
<evidence type="ECO:0000313" key="4">
    <source>
        <dbReference type="Proteomes" id="UP000003586"/>
    </source>
</evidence>
<dbReference type="InterPro" id="IPR013766">
    <property type="entry name" value="Thioredoxin_domain"/>
</dbReference>
<sequence>MLKKYLFSFCLTLGLVPVINAQTAHLKPGTWRGVLQRPDGNNIVFNFETATLKGKQVLYVLNAGERLLVDALKQKGDSVWIQMPFFASGFALQLEKDGNLKGIYTKDYGVRKENIPFFATHGNAERYPLNQTPAVDISGRWAVTFGTNKGKTEQAIGEFAQEPNGKITGTFLTPTGDYRYLEGAVNGDSLHLSGFDGGHAFVFTALLQGKDSIRNAAMYSGLKGHMQWAAQKNDTAQLPDEYTYTKMREGENRLHFRFRSTSGKMVSLDDAAYKNKVVIIQILGSWCPNCMDETAFLSNYYDKNHSRGVEIIGLAYERTGDFETSRKALIPFQKRYQVHYPFLVTGVSVTDERRTEKTLPQLESIKAFPTSIIIDKKGEVRKIHSGFNGPGTGKHYEEFKKEFEALIDTLLKEPS</sequence>
<dbReference type="KEGG" id="nso:NIASO_16100"/>
<dbReference type="InterPro" id="IPR050553">
    <property type="entry name" value="Thioredoxin_ResA/DsbE_sf"/>
</dbReference>
<dbReference type="HOGENOM" id="CLU_675960_0_0_10"/>
<dbReference type="CDD" id="cd02966">
    <property type="entry name" value="TlpA_like_family"/>
    <property type="match status" value="1"/>
</dbReference>
<dbReference type="PROSITE" id="PS51352">
    <property type="entry name" value="THIOREDOXIN_2"/>
    <property type="match status" value="1"/>
</dbReference>